<dbReference type="SUPFAM" id="SSF46689">
    <property type="entry name" value="Homeodomain-like"/>
    <property type="match status" value="1"/>
</dbReference>
<keyword evidence="3" id="KW-0804">Transcription</keyword>
<dbReference type="InterPro" id="IPR011075">
    <property type="entry name" value="TetR_C"/>
</dbReference>
<evidence type="ECO:0000256" key="4">
    <source>
        <dbReference type="PROSITE-ProRule" id="PRU00335"/>
    </source>
</evidence>
<dbReference type="Gene3D" id="1.10.357.10">
    <property type="entry name" value="Tetracycline Repressor, domain 2"/>
    <property type="match status" value="1"/>
</dbReference>
<keyword evidence="8" id="KW-1185">Reference proteome</keyword>
<evidence type="ECO:0000256" key="2">
    <source>
        <dbReference type="ARBA" id="ARBA00023125"/>
    </source>
</evidence>
<feature type="compositionally biased region" description="Basic and acidic residues" evidence="5">
    <location>
        <begin position="11"/>
        <end position="22"/>
    </location>
</feature>
<dbReference type="SUPFAM" id="SSF48498">
    <property type="entry name" value="Tetracyclin repressor-like, C-terminal domain"/>
    <property type="match status" value="1"/>
</dbReference>
<organism evidence="7 8">
    <name type="scientific">Edaphosphingomonas laterariae</name>
    <dbReference type="NCBI Taxonomy" id="861865"/>
    <lineage>
        <taxon>Bacteria</taxon>
        <taxon>Pseudomonadati</taxon>
        <taxon>Pseudomonadota</taxon>
        <taxon>Alphaproteobacteria</taxon>
        <taxon>Sphingomonadales</taxon>
        <taxon>Rhizorhabdaceae</taxon>
        <taxon>Edaphosphingomonas</taxon>
    </lineage>
</organism>
<dbReference type="GO" id="GO:0003700">
    <property type="term" value="F:DNA-binding transcription factor activity"/>
    <property type="evidence" value="ECO:0007669"/>
    <property type="project" value="TreeGrafter"/>
</dbReference>
<dbReference type="GO" id="GO:0000976">
    <property type="term" value="F:transcription cis-regulatory region binding"/>
    <property type="evidence" value="ECO:0007669"/>
    <property type="project" value="TreeGrafter"/>
</dbReference>
<evidence type="ECO:0000256" key="1">
    <source>
        <dbReference type="ARBA" id="ARBA00023015"/>
    </source>
</evidence>
<dbReference type="PROSITE" id="PS50977">
    <property type="entry name" value="HTH_TETR_2"/>
    <property type="match status" value="1"/>
</dbReference>
<dbReference type="Gene3D" id="1.10.10.60">
    <property type="entry name" value="Homeodomain-like"/>
    <property type="match status" value="1"/>
</dbReference>
<evidence type="ECO:0000313" key="8">
    <source>
        <dbReference type="Proteomes" id="UP000198281"/>
    </source>
</evidence>
<dbReference type="OrthoDB" id="9796019at2"/>
<dbReference type="RefSeq" id="WP_089220253.1">
    <property type="nucleotide sequence ID" value="NZ_FZOS01000016.1"/>
</dbReference>
<feature type="region of interest" description="Disordered" evidence="5">
    <location>
        <begin position="1"/>
        <end position="22"/>
    </location>
</feature>
<dbReference type="InterPro" id="IPR050109">
    <property type="entry name" value="HTH-type_TetR-like_transc_reg"/>
</dbReference>
<dbReference type="InterPro" id="IPR036271">
    <property type="entry name" value="Tet_transcr_reg_TetR-rel_C_sf"/>
</dbReference>
<keyword evidence="1" id="KW-0805">Transcription regulation</keyword>
<keyword evidence="2 4" id="KW-0238">DNA-binding</keyword>
<dbReference type="AlphaFoldDB" id="A0A239HCZ3"/>
<dbReference type="Pfam" id="PF00440">
    <property type="entry name" value="TetR_N"/>
    <property type="match status" value="1"/>
</dbReference>
<name>A0A239HCZ3_9SPHN</name>
<evidence type="ECO:0000256" key="3">
    <source>
        <dbReference type="ARBA" id="ARBA00023163"/>
    </source>
</evidence>
<dbReference type="InterPro" id="IPR009057">
    <property type="entry name" value="Homeodomain-like_sf"/>
</dbReference>
<reference evidence="8" key="1">
    <citation type="submission" date="2017-06" db="EMBL/GenBank/DDBJ databases">
        <authorList>
            <person name="Varghese N."/>
            <person name="Submissions S."/>
        </authorList>
    </citation>
    <scope>NUCLEOTIDE SEQUENCE [LARGE SCALE GENOMIC DNA]</scope>
    <source>
        <strain evidence="8">LNB2</strain>
    </source>
</reference>
<dbReference type="Proteomes" id="UP000198281">
    <property type="component" value="Unassembled WGS sequence"/>
</dbReference>
<dbReference type="PANTHER" id="PTHR30055:SF148">
    <property type="entry name" value="TETR-FAMILY TRANSCRIPTIONAL REGULATOR"/>
    <property type="match status" value="1"/>
</dbReference>
<proteinExistence type="predicted"/>
<evidence type="ECO:0000313" key="7">
    <source>
        <dbReference type="EMBL" id="SNS79152.1"/>
    </source>
</evidence>
<evidence type="ECO:0000256" key="5">
    <source>
        <dbReference type="SAM" id="MobiDB-lite"/>
    </source>
</evidence>
<feature type="DNA-binding region" description="H-T-H motif" evidence="4">
    <location>
        <begin position="45"/>
        <end position="64"/>
    </location>
</feature>
<dbReference type="PANTHER" id="PTHR30055">
    <property type="entry name" value="HTH-TYPE TRANSCRIPTIONAL REGULATOR RUTR"/>
    <property type="match status" value="1"/>
</dbReference>
<accession>A0A239HCZ3</accession>
<sequence length="213" mass="22717">MATASPSDDGGEPRARGRPRDARADAAILDAARHILATRGFDALSFEAIAQATGISRVSIYRRWPSKAHLTSEIANGGGGHLPDVIASEGIEGQVRALVRQLHDRYGQPDIGAAAIGMIVAYQREPALREELHIPLEDQARADLRTVIARGKALGMVRDTIDADALFDIAVGAVMFRMLVSTAASDEDVVDAISEIVLNGVARARGVRTDCIE</sequence>
<dbReference type="PRINTS" id="PR00455">
    <property type="entry name" value="HTHTETR"/>
</dbReference>
<gene>
    <name evidence="7" type="ORF">SAMN06295912_11649</name>
</gene>
<dbReference type="EMBL" id="FZOS01000016">
    <property type="protein sequence ID" value="SNS79152.1"/>
    <property type="molecule type" value="Genomic_DNA"/>
</dbReference>
<evidence type="ECO:0000259" key="6">
    <source>
        <dbReference type="PROSITE" id="PS50977"/>
    </source>
</evidence>
<protein>
    <submittedName>
        <fullName evidence="7">Transcriptional regulator, TetR family</fullName>
    </submittedName>
</protein>
<dbReference type="InterPro" id="IPR001647">
    <property type="entry name" value="HTH_TetR"/>
</dbReference>
<dbReference type="Pfam" id="PF16859">
    <property type="entry name" value="TetR_C_11"/>
    <property type="match status" value="1"/>
</dbReference>
<feature type="domain" description="HTH tetR-type" evidence="6">
    <location>
        <begin position="22"/>
        <end position="82"/>
    </location>
</feature>